<accession>A0ABY1SJJ6</accession>
<feature type="chain" id="PRO_5046760290" evidence="1">
    <location>
        <begin position="22"/>
        <end position="210"/>
    </location>
</feature>
<evidence type="ECO:0000313" key="3">
    <source>
        <dbReference type="Proteomes" id="UP000198337"/>
    </source>
</evidence>
<name>A0ABY1SJJ6_9FLAO</name>
<sequence length="210" mass="22360">MIMTKNILALTFLAMAFASCSDDDDSTPLDPVQTESVSNLYAPQTGGQGEPVGGEFTKFDFETGAVTTSETDWDIAFRGTTIAINGGTETGTADEPVRNSNVGVAMVTGTMASVSTADGLTFVQDTDTAFAIPTGSDNGWYNYAGPPSHLITPIPGKIFVFRTTEGNFAKVEIISYYENAPAAPDAFVDATPYYTFNYVYNPNEGDTSLE</sequence>
<evidence type="ECO:0000256" key="1">
    <source>
        <dbReference type="SAM" id="SignalP"/>
    </source>
</evidence>
<keyword evidence="3" id="KW-1185">Reference proteome</keyword>
<organism evidence="2 3">
    <name type="scientific">Maribacter sedimenticola</name>
    <dbReference type="NCBI Taxonomy" id="228956"/>
    <lineage>
        <taxon>Bacteria</taxon>
        <taxon>Pseudomonadati</taxon>
        <taxon>Bacteroidota</taxon>
        <taxon>Flavobacteriia</taxon>
        <taxon>Flavobacteriales</taxon>
        <taxon>Flavobacteriaceae</taxon>
        <taxon>Maribacter</taxon>
    </lineage>
</organism>
<protein>
    <submittedName>
        <fullName evidence="2">HmuY protein</fullName>
    </submittedName>
</protein>
<dbReference type="CDD" id="cd12105">
    <property type="entry name" value="HmuY"/>
    <property type="match status" value="1"/>
</dbReference>
<gene>
    <name evidence="2" type="ORF">SAMN04488009_2962</name>
</gene>
<keyword evidence="1" id="KW-0732">Signal</keyword>
<reference evidence="2 3" key="1">
    <citation type="submission" date="2017-06" db="EMBL/GenBank/DDBJ databases">
        <authorList>
            <person name="Varghese N."/>
            <person name="Submissions S."/>
        </authorList>
    </citation>
    <scope>NUCLEOTIDE SEQUENCE [LARGE SCALE GENOMIC DNA]</scope>
    <source>
        <strain evidence="2 3">DSM 19840</strain>
    </source>
</reference>
<feature type="signal peptide" evidence="1">
    <location>
        <begin position="1"/>
        <end position="21"/>
    </location>
</feature>
<evidence type="ECO:0000313" key="2">
    <source>
        <dbReference type="EMBL" id="SNR64882.1"/>
    </source>
</evidence>
<proteinExistence type="predicted"/>
<dbReference type="Proteomes" id="UP000198337">
    <property type="component" value="Unassembled WGS sequence"/>
</dbReference>
<dbReference type="PROSITE" id="PS51257">
    <property type="entry name" value="PROKAR_LIPOPROTEIN"/>
    <property type="match status" value="1"/>
</dbReference>
<dbReference type="InterPro" id="IPR025921">
    <property type="entry name" value="HmuY"/>
</dbReference>
<comment type="caution">
    <text evidence="2">The sequence shown here is derived from an EMBL/GenBank/DDBJ whole genome shotgun (WGS) entry which is preliminary data.</text>
</comment>
<dbReference type="EMBL" id="FZNV01000004">
    <property type="protein sequence ID" value="SNR64882.1"/>
    <property type="molecule type" value="Genomic_DNA"/>
</dbReference>
<dbReference type="Pfam" id="PF14064">
    <property type="entry name" value="HmuY"/>
    <property type="match status" value="1"/>
</dbReference>